<name>A0A7S3Q4D9_9STRA</name>
<gene>
    <name evidence="2" type="ORF">CDEB00056_LOCUS9694</name>
</gene>
<feature type="region of interest" description="Disordered" evidence="1">
    <location>
        <begin position="1"/>
        <end position="30"/>
    </location>
</feature>
<feature type="region of interest" description="Disordered" evidence="1">
    <location>
        <begin position="341"/>
        <end position="361"/>
    </location>
</feature>
<protein>
    <submittedName>
        <fullName evidence="2">Uncharacterized protein</fullName>
    </submittedName>
</protein>
<accession>A0A7S3Q4D9</accession>
<proteinExistence type="predicted"/>
<dbReference type="AlphaFoldDB" id="A0A7S3Q4D9"/>
<evidence type="ECO:0000313" key="2">
    <source>
        <dbReference type="EMBL" id="CAE0464853.1"/>
    </source>
</evidence>
<feature type="region of interest" description="Disordered" evidence="1">
    <location>
        <begin position="225"/>
        <end position="262"/>
    </location>
</feature>
<feature type="region of interest" description="Disordered" evidence="1">
    <location>
        <begin position="85"/>
        <end position="134"/>
    </location>
</feature>
<evidence type="ECO:0000256" key="1">
    <source>
        <dbReference type="SAM" id="MobiDB-lite"/>
    </source>
</evidence>
<reference evidence="2" key="1">
    <citation type="submission" date="2021-01" db="EMBL/GenBank/DDBJ databases">
        <authorList>
            <person name="Corre E."/>
            <person name="Pelletier E."/>
            <person name="Niang G."/>
            <person name="Scheremetjew M."/>
            <person name="Finn R."/>
            <person name="Kale V."/>
            <person name="Holt S."/>
            <person name="Cochrane G."/>
            <person name="Meng A."/>
            <person name="Brown T."/>
            <person name="Cohen L."/>
        </authorList>
    </citation>
    <scope>NUCLEOTIDE SEQUENCE</scope>
    <source>
        <strain evidence="2">MM31A-1</strain>
    </source>
</reference>
<feature type="compositionally biased region" description="Polar residues" evidence="1">
    <location>
        <begin position="85"/>
        <end position="122"/>
    </location>
</feature>
<sequence length="402" mass="45762">MGVSVEYGNRCDRNDQLPRGSKNTSQRRKCDDNVHYNGDVKANIFRRLSIKNGVIFNNLKDLSPIDEGNEGIELSKKAHYYNVSSQSSDETVSLSDSKSSATSESVSFTTRSPGKANVSDSMPRTRHRSRSSSPFHDRVVSLLCHDATEAEKIPEEAAIISTSRSRDPSPFYERLASQHTKGFTERLRNKPSLPSEHFTVGRVPFYNNVHPSNDFPDGSEVHVSSSITRFRLPTPPPSRRRFDKSSVDSHRGLRRSSSFSNIHERLASTETKASTFKKGLVKDTEQKKEVVHLPLRSQDVFFHRLAKLDTVASSRRKPSPSRLRGPTPYEMSLKKEELRNRKPPIKNKSSVYDRKSTTGTMSWLRKQKTQANRRFKSEYETFGEMRKTAVMRNFEGSTRVKM</sequence>
<organism evidence="2">
    <name type="scientific">Chaetoceros debilis</name>
    <dbReference type="NCBI Taxonomy" id="122233"/>
    <lineage>
        <taxon>Eukaryota</taxon>
        <taxon>Sar</taxon>
        <taxon>Stramenopiles</taxon>
        <taxon>Ochrophyta</taxon>
        <taxon>Bacillariophyta</taxon>
        <taxon>Coscinodiscophyceae</taxon>
        <taxon>Chaetocerotophycidae</taxon>
        <taxon>Chaetocerotales</taxon>
        <taxon>Chaetocerotaceae</taxon>
        <taxon>Chaetoceros</taxon>
    </lineage>
</organism>
<dbReference type="EMBL" id="HBIO01012487">
    <property type="protein sequence ID" value="CAE0464853.1"/>
    <property type="molecule type" value="Transcribed_RNA"/>
</dbReference>